<protein>
    <submittedName>
        <fullName evidence="1">Uncharacterized protein DUF4272</fullName>
    </submittedName>
</protein>
<reference evidence="1 2" key="1">
    <citation type="submission" date="2019-03" db="EMBL/GenBank/DDBJ databases">
        <title>Genomic Encyclopedia of Type Strains, Phase IV (KMG-IV): sequencing the most valuable type-strain genomes for metagenomic binning, comparative biology and taxonomic classification.</title>
        <authorList>
            <person name="Goeker M."/>
        </authorList>
    </citation>
    <scope>NUCLEOTIDE SEQUENCE [LARGE SCALE GENOMIC DNA]</scope>
    <source>
        <strain evidence="1 2">DSM 103792</strain>
    </source>
</reference>
<evidence type="ECO:0000313" key="2">
    <source>
        <dbReference type="Proteomes" id="UP000295375"/>
    </source>
</evidence>
<evidence type="ECO:0000313" key="1">
    <source>
        <dbReference type="EMBL" id="TDQ49931.1"/>
    </source>
</evidence>
<sequence>MISVREKTGTFLQQIGVDVPMTLPELDAELCVSRAEVDVARRMLCMSGIVALSFDLSRKPIIESWLEREKLIEYLTKEEARFLKGGYKNIAAMQWRVESLYALAWSSSLSEDYQSFAPCPDDLVSHFPSISRGESSALFISKIKIRPNQEIIEALDIFYCLHWRIRNSLLEGSKASGPLPDSAIIERRRALEWLFSDEDWEAVSLDT</sequence>
<gene>
    <name evidence="1" type="ORF">EV696_103306</name>
</gene>
<accession>A0A4R6US66</accession>
<dbReference type="EMBL" id="SNYM01000003">
    <property type="protein sequence ID" value="TDQ49931.1"/>
    <property type="molecule type" value="Genomic_DNA"/>
</dbReference>
<dbReference type="Pfam" id="PF14094">
    <property type="entry name" value="DUF4272"/>
    <property type="match status" value="1"/>
</dbReference>
<dbReference type="OrthoDB" id="4399984at2"/>
<dbReference type="InterPro" id="IPR025368">
    <property type="entry name" value="DUF4272"/>
</dbReference>
<dbReference type="Proteomes" id="UP000295375">
    <property type="component" value="Unassembled WGS sequence"/>
</dbReference>
<comment type="caution">
    <text evidence="1">The sequence shown here is derived from an EMBL/GenBank/DDBJ whole genome shotgun (WGS) entry which is preliminary data.</text>
</comment>
<dbReference type="AlphaFoldDB" id="A0A4R6US66"/>
<name>A0A4R6US66_9GAMM</name>
<keyword evidence="2" id="KW-1185">Reference proteome</keyword>
<organism evidence="1 2">
    <name type="scientific">Permianibacter aggregans</name>
    <dbReference type="NCBI Taxonomy" id="1510150"/>
    <lineage>
        <taxon>Bacteria</taxon>
        <taxon>Pseudomonadati</taxon>
        <taxon>Pseudomonadota</taxon>
        <taxon>Gammaproteobacteria</taxon>
        <taxon>Pseudomonadales</taxon>
        <taxon>Pseudomonadaceae</taxon>
        <taxon>Permianibacter</taxon>
    </lineage>
</organism>
<proteinExistence type="predicted"/>
<dbReference type="RefSeq" id="WP_133588680.1">
    <property type="nucleotide sequence ID" value="NZ_CP037953.1"/>
</dbReference>